<dbReference type="AlphaFoldDB" id="A0A1M7YQE0"/>
<evidence type="ECO:0000313" key="2">
    <source>
        <dbReference type="EMBL" id="SHO54736.1"/>
    </source>
</evidence>
<evidence type="ECO:0000256" key="1">
    <source>
        <dbReference type="SAM" id="Phobius"/>
    </source>
</evidence>
<name>A0A1M7YQE0_9VIBR</name>
<reference evidence="3" key="1">
    <citation type="submission" date="2016-12" db="EMBL/GenBank/DDBJ databases">
        <authorList>
            <person name="Rodrigo-Torres L."/>
            <person name="Arahal R.D."/>
            <person name="Lucena T."/>
        </authorList>
    </citation>
    <scope>NUCLEOTIDE SEQUENCE [LARGE SCALE GENOMIC DNA]</scope>
</reference>
<keyword evidence="1" id="KW-0812">Transmembrane</keyword>
<evidence type="ECO:0000313" key="3">
    <source>
        <dbReference type="Proteomes" id="UP000184600"/>
    </source>
</evidence>
<gene>
    <name evidence="2" type="ORF">VQ7734_00454</name>
</gene>
<feature type="transmembrane region" description="Helical" evidence="1">
    <location>
        <begin position="34"/>
        <end position="54"/>
    </location>
</feature>
<dbReference type="RefSeq" id="WP_073579646.1">
    <property type="nucleotide sequence ID" value="NZ_AP024897.1"/>
</dbReference>
<keyword evidence="1" id="KW-1133">Transmembrane helix</keyword>
<protein>
    <submittedName>
        <fullName evidence="2">Uncharacterized protein</fullName>
    </submittedName>
</protein>
<keyword evidence="1" id="KW-0472">Membrane</keyword>
<proteinExistence type="predicted"/>
<feature type="transmembrane region" description="Helical" evidence="1">
    <location>
        <begin position="113"/>
        <end position="132"/>
    </location>
</feature>
<dbReference type="EMBL" id="FRFG01000007">
    <property type="protein sequence ID" value="SHO54736.1"/>
    <property type="molecule type" value="Genomic_DNA"/>
</dbReference>
<dbReference type="STRING" id="1117707.VQ7734_00454"/>
<keyword evidence="3" id="KW-1185">Reference proteome</keyword>
<sequence>MDVAVENKADEIKADETNVVPQTKKKRAFYKTTIWLTVVMVYMILVTVVGYIAFYDQDFNNPTNTLNAYVHVLQDQADAGKTLPKAMNEVVVQMMKSEVENDEGLQELATQSFNIILGGLLAFLSASAAMVFRND</sequence>
<dbReference type="Proteomes" id="UP000184600">
    <property type="component" value="Unassembled WGS sequence"/>
</dbReference>
<organism evidence="2 3">
    <name type="scientific">Vibrio quintilis</name>
    <dbReference type="NCBI Taxonomy" id="1117707"/>
    <lineage>
        <taxon>Bacteria</taxon>
        <taxon>Pseudomonadati</taxon>
        <taxon>Pseudomonadota</taxon>
        <taxon>Gammaproteobacteria</taxon>
        <taxon>Vibrionales</taxon>
        <taxon>Vibrionaceae</taxon>
        <taxon>Vibrio</taxon>
    </lineage>
</organism>
<accession>A0A1M7YQE0</accession>